<organism evidence="1 2">
    <name type="scientific">Staurois parvus</name>
    <dbReference type="NCBI Taxonomy" id="386267"/>
    <lineage>
        <taxon>Eukaryota</taxon>
        <taxon>Metazoa</taxon>
        <taxon>Chordata</taxon>
        <taxon>Craniata</taxon>
        <taxon>Vertebrata</taxon>
        <taxon>Euteleostomi</taxon>
        <taxon>Amphibia</taxon>
        <taxon>Batrachia</taxon>
        <taxon>Anura</taxon>
        <taxon>Neobatrachia</taxon>
        <taxon>Ranoidea</taxon>
        <taxon>Ranidae</taxon>
        <taxon>Staurois</taxon>
    </lineage>
</organism>
<comment type="caution">
    <text evidence="1">The sequence shown here is derived from an EMBL/GenBank/DDBJ whole genome shotgun (WGS) entry which is preliminary data.</text>
</comment>
<dbReference type="Proteomes" id="UP001162483">
    <property type="component" value="Unassembled WGS sequence"/>
</dbReference>
<evidence type="ECO:0000313" key="1">
    <source>
        <dbReference type="EMBL" id="CAI9556170.1"/>
    </source>
</evidence>
<accession>A0ABN9C8Z0</accession>
<sequence length="83" mass="9652">MIWRGLEHLNHMIWRGMEHLNHMIWRGLETPESHDWGAGTILWAIYVTGGGRMRRTLQTVQRMLSSLLKKETCGTLLTTSHVI</sequence>
<gene>
    <name evidence="1" type="ORF">SPARVUS_LOCUS4511051</name>
</gene>
<feature type="non-terminal residue" evidence="1">
    <location>
        <position position="83"/>
    </location>
</feature>
<dbReference type="EMBL" id="CATNWA010008447">
    <property type="protein sequence ID" value="CAI9556170.1"/>
    <property type="molecule type" value="Genomic_DNA"/>
</dbReference>
<proteinExistence type="predicted"/>
<protein>
    <submittedName>
        <fullName evidence="1">Uncharacterized protein</fullName>
    </submittedName>
</protein>
<reference evidence="1" key="1">
    <citation type="submission" date="2023-05" db="EMBL/GenBank/DDBJ databases">
        <authorList>
            <person name="Stuckert A."/>
        </authorList>
    </citation>
    <scope>NUCLEOTIDE SEQUENCE</scope>
</reference>
<evidence type="ECO:0000313" key="2">
    <source>
        <dbReference type="Proteomes" id="UP001162483"/>
    </source>
</evidence>
<keyword evidence="2" id="KW-1185">Reference proteome</keyword>
<name>A0ABN9C8Z0_9NEOB</name>